<keyword evidence="8 11" id="KW-0315">Glutamine amidotransferase</keyword>
<dbReference type="Gene3D" id="3.40.50.620">
    <property type="entry name" value="HUPs"/>
    <property type="match status" value="1"/>
</dbReference>
<feature type="domain" description="Glutamine amidotransferase type-2" evidence="14">
    <location>
        <begin position="2"/>
        <end position="190"/>
    </location>
</feature>
<dbReference type="PIRSF" id="PIRSF001589">
    <property type="entry name" value="Asn_synthetase_glu-h"/>
    <property type="match status" value="1"/>
</dbReference>
<evidence type="ECO:0000313" key="16">
    <source>
        <dbReference type="Proteomes" id="UP000597444"/>
    </source>
</evidence>
<feature type="site" description="Important for beta-aspartyl-AMP intermediate formation" evidence="13">
    <location>
        <position position="335"/>
    </location>
</feature>
<evidence type="ECO:0000259" key="14">
    <source>
        <dbReference type="PROSITE" id="PS51278"/>
    </source>
</evidence>
<dbReference type="InterPro" id="IPR014729">
    <property type="entry name" value="Rossmann-like_a/b/a_fold"/>
</dbReference>
<evidence type="ECO:0000256" key="10">
    <source>
        <dbReference type="ARBA" id="ARBA00048741"/>
    </source>
</evidence>
<feature type="active site" description="For GATase activity" evidence="11">
    <location>
        <position position="2"/>
    </location>
</feature>
<dbReference type="InterPro" id="IPR017932">
    <property type="entry name" value="GATase_2_dom"/>
</dbReference>
<comment type="catalytic activity">
    <reaction evidence="10">
        <text>L-aspartate + L-glutamine + ATP + H2O = L-asparagine + L-glutamate + AMP + diphosphate + H(+)</text>
        <dbReference type="Rhea" id="RHEA:12228"/>
        <dbReference type="ChEBI" id="CHEBI:15377"/>
        <dbReference type="ChEBI" id="CHEBI:15378"/>
        <dbReference type="ChEBI" id="CHEBI:29985"/>
        <dbReference type="ChEBI" id="CHEBI:29991"/>
        <dbReference type="ChEBI" id="CHEBI:30616"/>
        <dbReference type="ChEBI" id="CHEBI:33019"/>
        <dbReference type="ChEBI" id="CHEBI:58048"/>
        <dbReference type="ChEBI" id="CHEBI:58359"/>
        <dbReference type="ChEBI" id="CHEBI:456215"/>
        <dbReference type="EC" id="6.3.5.4"/>
    </reaction>
</comment>
<evidence type="ECO:0000256" key="7">
    <source>
        <dbReference type="ARBA" id="ARBA00022888"/>
    </source>
</evidence>
<protein>
    <recommendedName>
        <fullName evidence="2">asparagine synthase (glutamine-hydrolyzing)</fullName>
        <ecNumber evidence="2">6.3.5.4</ecNumber>
    </recommendedName>
</protein>
<dbReference type="GO" id="GO:0005829">
    <property type="term" value="C:cytosol"/>
    <property type="evidence" value="ECO:0007669"/>
    <property type="project" value="TreeGrafter"/>
</dbReference>
<keyword evidence="3" id="KW-0436">Ligase</keyword>
<dbReference type="GO" id="GO:0006529">
    <property type="term" value="P:asparagine biosynthetic process"/>
    <property type="evidence" value="ECO:0007669"/>
    <property type="project" value="UniProtKB-KW"/>
</dbReference>
<sequence length="508" mass="58331">MCGIAGIINNGVVLNSERCKEKLDLMLLQMKHRGDAELAHETKVWPSAAIGCNRLAIVDREFARQPLTDEQGTIFAVLNGEIYNYRDLYHELVALGHRFKTLSDTEVLVHGYQEWGEDITSHLDGMFGFILYDSRTNIFLAARDHIGIKPLYYLYEDNTYFIASEMKALLPLGQKIQVLQPGHYLTFNGIKRYFHFPKDCIHVDESEMISTFRDHFIRAVKKMVQTDLPIGVIFSGGLDSAAVLSIAARYHSDVTAFTVGFAGAPDIEVARRYCQENGIRQHIAYLQADAMINDFRQIIYYGETFETIDIMDASVLSPAFKLAQEAGIKVVLCGDGSDEVLAGYDFFKSYPNPDYLMTYRLNNLHRTDLQRVDRSSMRYTVEARVPFMDKPFLCYSYSLPMSLKLRNGVEKWILREALREYLPDYISQRPKIRMPEGSGLHYQLLDFAHKQGKNLKTSFGAELHIEQPDVAYFLDQYIQMGYPLPQERYKKPVLDFAENGYFKFTKDT</sequence>
<evidence type="ECO:0000256" key="8">
    <source>
        <dbReference type="ARBA" id="ARBA00022962"/>
    </source>
</evidence>
<evidence type="ECO:0000256" key="1">
    <source>
        <dbReference type="ARBA" id="ARBA00005752"/>
    </source>
</evidence>
<evidence type="ECO:0000313" key="15">
    <source>
        <dbReference type="EMBL" id="GHO95051.1"/>
    </source>
</evidence>
<dbReference type="AlphaFoldDB" id="A0A8J3II91"/>
<evidence type="ECO:0000256" key="12">
    <source>
        <dbReference type="PIRSR" id="PIRSR001589-2"/>
    </source>
</evidence>
<dbReference type="EMBL" id="BNJK01000001">
    <property type="protein sequence ID" value="GHO95051.1"/>
    <property type="molecule type" value="Genomic_DNA"/>
</dbReference>
<accession>A0A8J3II91</accession>
<comment type="caution">
    <text evidence="15">The sequence shown here is derived from an EMBL/GenBank/DDBJ whole genome shotgun (WGS) entry which is preliminary data.</text>
</comment>
<feature type="binding site" evidence="12">
    <location>
        <position position="259"/>
    </location>
    <ligand>
        <name>ATP</name>
        <dbReference type="ChEBI" id="CHEBI:30616"/>
    </ligand>
</feature>
<dbReference type="PANTHER" id="PTHR11772">
    <property type="entry name" value="ASPARAGINE SYNTHETASE"/>
    <property type="match status" value="1"/>
</dbReference>
<name>A0A8J3II91_9CHLR</name>
<comment type="similarity">
    <text evidence="1">Belongs to the asparagine synthetase family.</text>
</comment>
<dbReference type="PANTHER" id="PTHR11772:SF2">
    <property type="entry name" value="ASPARAGINE SYNTHETASE [GLUTAMINE-HYDROLYZING]"/>
    <property type="match status" value="1"/>
</dbReference>
<evidence type="ECO:0000256" key="9">
    <source>
        <dbReference type="ARBA" id="ARBA00029440"/>
    </source>
</evidence>
<evidence type="ECO:0000256" key="2">
    <source>
        <dbReference type="ARBA" id="ARBA00012737"/>
    </source>
</evidence>
<proteinExistence type="inferred from homology"/>
<dbReference type="EC" id="6.3.5.4" evidence="2"/>
<dbReference type="InterPro" id="IPR029055">
    <property type="entry name" value="Ntn_hydrolases_N"/>
</dbReference>
<dbReference type="Proteomes" id="UP000597444">
    <property type="component" value="Unassembled WGS sequence"/>
</dbReference>
<dbReference type="Gene3D" id="3.60.20.10">
    <property type="entry name" value="Glutamine Phosphoribosylpyrophosphate, subunit 1, domain 1"/>
    <property type="match status" value="1"/>
</dbReference>
<keyword evidence="6 12" id="KW-0067">ATP-binding</keyword>
<evidence type="ECO:0000256" key="13">
    <source>
        <dbReference type="PIRSR" id="PIRSR001589-3"/>
    </source>
</evidence>
<dbReference type="InterPro" id="IPR033738">
    <property type="entry name" value="AsnB_N"/>
</dbReference>
<dbReference type="SUPFAM" id="SSF56235">
    <property type="entry name" value="N-terminal nucleophile aminohydrolases (Ntn hydrolases)"/>
    <property type="match status" value="1"/>
</dbReference>
<dbReference type="InterPro" id="IPR001962">
    <property type="entry name" value="Asn_synthase"/>
</dbReference>
<feature type="binding site" evidence="12">
    <location>
        <position position="104"/>
    </location>
    <ligand>
        <name>L-glutamine</name>
        <dbReference type="ChEBI" id="CHEBI:58359"/>
    </ligand>
</feature>
<dbReference type="SUPFAM" id="SSF52402">
    <property type="entry name" value="Adenine nucleotide alpha hydrolases-like"/>
    <property type="match status" value="1"/>
</dbReference>
<keyword evidence="4 11" id="KW-0028">Amino-acid biosynthesis</keyword>
<evidence type="ECO:0000256" key="11">
    <source>
        <dbReference type="PIRSR" id="PIRSR001589-1"/>
    </source>
</evidence>
<dbReference type="GO" id="GO:0004066">
    <property type="term" value="F:asparagine synthase (glutamine-hydrolyzing) activity"/>
    <property type="evidence" value="ECO:0007669"/>
    <property type="project" value="UniProtKB-EC"/>
</dbReference>
<dbReference type="InterPro" id="IPR006426">
    <property type="entry name" value="Asn_synth_AEB"/>
</dbReference>
<evidence type="ECO:0000256" key="4">
    <source>
        <dbReference type="ARBA" id="ARBA00022605"/>
    </source>
</evidence>
<dbReference type="Pfam" id="PF13537">
    <property type="entry name" value="GATase_7"/>
    <property type="match status" value="1"/>
</dbReference>
<evidence type="ECO:0000256" key="6">
    <source>
        <dbReference type="ARBA" id="ARBA00022840"/>
    </source>
</evidence>
<reference evidence="15" key="1">
    <citation type="submission" date="2020-10" db="EMBL/GenBank/DDBJ databases">
        <title>Taxonomic study of unclassified bacteria belonging to the class Ktedonobacteria.</title>
        <authorList>
            <person name="Yabe S."/>
            <person name="Wang C.M."/>
            <person name="Zheng Y."/>
            <person name="Sakai Y."/>
            <person name="Cavaletti L."/>
            <person name="Monciardini P."/>
            <person name="Donadio S."/>
        </authorList>
    </citation>
    <scope>NUCLEOTIDE SEQUENCE</scope>
    <source>
        <strain evidence="15">ID150040</strain>
    </source>
</reference>
<dbReference type="CDD" id="cd00712">
    <property type="entry name" value="AsnB"/>
    <property type="match status" value="1"/>
</dbReference>
<dbReference type="Pfam" id="PF00733">
    <property type="entry name" value="Asn_synthase"/>
    <property type="match status" value="2"/>
</dbReference>
<keyword evidence="16" id="KW-1185">Reference proteome</keyword>
<comment type="pathway">
    <text evidence="9">Amino-acid biosynthesis.</text>
</comment>
<organism evidence="15 16">
    <name type="scientific">Reticulibacter mediterranei</name>
    <dbReference type="NCBI Taxonomy" id="2778369"/>
    <lineage>
        <taxon>Bacteria</taxon>
        <taxon>Bacillati</taxon>
        <taxon>Chloroflexota</taxon>
        <taxon>Ktedonobacteria</taxon>
        <taxon>Ktedonobacterales</taxon>
        <taxon>Reticulibacteraceae</taxon>
        <taxon>Reticulibacter</taxon>
    </lineage>
</organism>
<evidence type="ECO:0000256" key="3">
    <source>
        <dbReference type="ARBA" id="ARBA00022598"/>
    </source>
</evidence>
<gene>
    <name evidence="15" type="ORF">KSF_050990</name>
</gene>
<dbReference type="GO" id="GO:0005524">
    <property type="term" value="F:ATP binding"/>
    <property type="evidence" value="ECO:0007669"/>
    <property type="project" value="UniProtKB-KW"/>
</dbReference>
<dbReference type="InterPro" id="IPR050795">
    <property type="entry name" value="Asn_Synthetase"/>
</dbReference>
<dbReference type="CDD" id="cd01991">
    <property type="entry name" value="Asn_synthase_B_C"/>
    <property type="match status" value="1"/>
</dbReference>
<keyword evidence="7 11" id="KW-0061">Asparagine biosynthesis</keyword>
<dbReference type="RefSeq" id="WP_220205753.1">
    <property type="nucleotide sequence ID" value="NZ_BNJK01000001.1"/>
</dbReference>
<evidence type="ECO:0000256" key="5">
    <source>
        <dbReference type="ARBA" id="ARBA00022741"/>
    </source>
</evidence>
<keyword evidence="5 12" id="KW-0547">Nucleotide-binding</keyword>
<dbReference type="PROSITE" id="PS51278">
    <property type="entry name" value="GATASE_TYPE_2"/>
    <property type="match status" value="1"/>
</dbReference>